<protein>
    <submittedName>
        <fullName evidence="3">LLM class flavin-dependent oxidoreductase</fullName>
    </submittedName>
</protein>
<name>A0A859FEB2_9BACI</name>
<dbReference type="FunFam" id="3.20.20.30:FF:000002">
    <property type="entry name" value="LLM class flavin-dependent oxidoreductase"/>
    <property type="match status" value="1"/>
</dbReference>
<evidence type="ECO:0000256" key="1">
    <source>
        <dbReference type="ARBA" id="ARBA00007789"/>
    </source>
</evidence>
<proteinExistence type="predicted"/>
<dbReference type="EMBL" id="CP041372">
    <property type="protein sequence ID" value="QKS70565.1"/>
    <property type="molecule type" value="Genomic_DNA"/>
</dbReference>
<dbReference type="Pfam" id="PF00296">
    <property type="entry name" value="Bac_luciferase"/>
    <property type="match status" value="1"/>
</dbReference>
<accession>A0A859FEB2</accession>
<dbReference type="GO" id="GO:0005829">
    <property type="term" value="C:cytosol"/>
    <property type="evidence" value="ECO:0007669"/>
    <property type="project" value="TreeGrafter"/>
</dbReference>
<dbReference type="NCBIfam" id="TIGR03558">
    <property type="entry name" value="oxido_grp_1"/>
    <property type="match status" value="1"/>
</dbReference>
<dbReference type="PANTHER" id="PTHR30137:SF19">
    <property type="entry name" value="LUCIFERASE-LIKE MONOOXYGENASE"/>
    <property type="match status" value="1"/>
</dbReference>
<dbReference type="InterPro" id="IPR050766">
    <property type="entry name" value="Bact_Lucif_Oxidored"/>
</dbReference>
<reference evidence="4" key="1">
    <citation type="submission" date="2019-07" db="EMBL/GenBank/DDBJ databases">
        <title>Bacillus alkalisoli sp. nov. isolated from saline soil.</title>
        <authorList>
            <person name="Sun J.-Q."/>
            <person name="Xu L."/>
        </authorList>
    </citation>
    <scope>NUCLEOTIDE SEQUENCE [LARGE SCALE GENOMIC DNA]</scope>
    <source>
        <strain evidence="4">M4U3P1</strain>
    </source>
</reference>
<dbReference type="InterPro" id="IPR036661">
    <property type="entry name" value="Luciferase-like_sf"/>
</dbReference>
<organism evidence="3 4">
    <name type="scientific">Paenalkalicoccus suaedae</name>
    <dbReference type="NCBI Taxonomy" id="2592382"/>
    <lineage>
        <taxon>Bacteria</taxon>
        <taxon>Bacillati</taxon>
        <taxon>Bacillota</taxon>
        <taxon>Bacilli</taxon>
        <taxon>Bacillales</taxon>
        <taxon>Bacillaceae</taxon>
        <taxon>Paenalkalicoccus</taxon>
    </lineage>
</organism>
<gene>
    <name evidence="3" type="ORF">FLK61_27840</name>
</gene>
<dbReference type="RefSeq" id="WP_176008600.1">
    <property type="nucleotide sequence ID" value="NZ_CP041372.2"/>
</dbReference>
<comment type="similarity">
    <text evidence="1">To bacterial alkanal monooxygenase alpha and beta chains.</text>
</comment>
<keyword evidence="4" id="KW-1185">Reference proteome</keyword>
<sequence>MKLSILDQSPVAQGQTATQALKHTLDLAQKAEKWGYHRFWISEHHDSESLAGTTPEILLSHIGAHTSSIRLGSGGVMLPHYSPFKVAENFKMLEALYPDRIDAGMGRAPGGMPRATLALSEGNPRHAERFPTQIDDLLRYLRGEPIPEYPYGGAKAAPIVDTPPPVWILGSSGSSAQLAAQKGLPYTFAHFINADGGERFVNHYVNNFTPSEQAEKPQHMVAVFVVCADTDEQANYIASSLDLTMLQLEKGMPLHGTPDPAQASQYEFTPYELSRVEENRRRMIIGGPEIVKAELEDYAKRYQTDEVMVCTITYDHQDRLRSYELISEMF</sequence>
<dbReference type="AlphaFoldDB" id="A0A859FEB2"/>
<dbReference type="Gene3D" id="3.20.20.30">
    <property type="entry name" value="Luciferase-like domain"/>
    <property type="match status" value="1"/>
</dbReference>
<feature type="domain" description="Luciferase-like" evidence="2">
    <location>
        <begin position="1"/>
        <end position="301"/>
    </location>
</feature>
<dbReference type="KEGG" id="psua:FLK61_27840"/>
<dbReference type="CDD" id="cd00347">
    <property type="entry name" value="Flavin_utilizing_monoxygenases"/>
    <property type="match status" value="2"/>
</dbReference>
<evidence type="ECO:0000313" key="4">
    <source>
        <dbReference type="Proteomes" id="UP000318138"/>
    </source>
</evidence>
<evidence type="ECO:0000313" key="3">
    <source>
        <dbReference type="EMBL" id="QKS70565.1"/>
    </source>
</evidence>
<evidence type="ECO:0000259" key="2">
    <source>
        <dbReference type="Pfam" id="PF00296"/>
    </source>
</evidence>
<dbReference type="Proteomes" id="UP000318138">
    <property type="component" value="Chromosome"/>
</dbReference>
<dbReference type="GO" id="GO:0016705">
    <property type="term" value="F:oxidoreductase activity, acting on paired donors, with incorporation or reduction of molecular oxygen"/>
    <property type="evidence" value="ECO:0007669"/>
    <property type="project" value="InterPro"/>
</dbReference>
<dbReference type="SUPFAM" id="SSF51679">
    <property type="entry name" value="Bacterial luciferase-like"/>
    <property type="match status" value="1"/>
</dbReference>
<dbReference type="PANTHER" id="PTHR30137">
    <property type="entry name" value="LUCIFERASE-LIKE MONOOXYGENASE"/>
    <property type="match status" value="1"/>
</dbReference>
<dbReference type="InterPro" id="IPR019949">
    <property type="entry name" value="CmoO-like"/>
</dbReference>
<dbReference type="InterPro" id="IPR011251">
    <property type="entry name" value="Luciferase-like_dom"/>
</dbReference>